<dbReference type="AlphaFoldDB" id="A0A4D6FVU4"/>
<organism evidence="2">
    <name type="scientific">Raoultella ornithinolytica</name>
    <name type="common">Klebsiella ornithinolytica</name>
    <dbReference type="NCBI Taxonomy" id="54291"/>
    <lineage>
        <taxon>Bacteria</taxon>
        <taxon>Pseudomonadati</taxon>
        <taxon>Pseudomonadota</taxon>
        <taxon>Gammaproteobacteria</taxon>
        <taxon>Enterobacterales</taxon>
        <taxon>Enterobacteriaceae</taxon>
        <taxon>Klebsiella/Raoultella group</taxon>
        <taxon>Raoultella</taxon>
    </lineage>
</organism>
<evidence type="ECO:0000256" key="1">
    <source>
        <dbReference type="SAM" id="MobiDB-lite"/>
    </source>
</evidence>
<dbReference type="EMBL" id="MK510953">
    <property type="protein sequence ID" value="QCB65969.1"/>
    <property type="molecule type" value="Genomic_DNA"/>
</dbReference>
<proteinExistence type="predicted"/>
<sequence length="100" mass="11281">MWLDDRTRSGREPKVSPGLACQKETAEERMEQGKISAEQSERVREKDIFPVKEWPWRRVSAALPRAAGRFSADGQTVTGERVPRQRIRPPAAAPPDSVAR</sequence>
<keyword evidence="2" id="KW-0614">Plasmid</keyword>
<feature type="compositionally biased region" description="Basic and acidic residues" evidence="1">
    <location>
        <begin position="1"/>
        <end position="14"/>
    </location>
</feature>
<name>A0A4D6FVU4_RAOOR</name>
<feature type="region of interest" description="Disordered" evidence="1">
    <location>
        <begin position="1"/>
        <end position="27"/>
    </location>
</feature>
<reference evidence="2" key="1">
    <citation type="submission" date="2019-02" db="EMBL/GenBank/DDBJ databases">
        <title>Complete sequencing of an IncF-type plasmid harboring a novel type IV secretion system and transposon Tn91 Carrying blaNDM-1 in clinical isolates of Raoultella ornithinolytica.</title>
        <authorList>
            <person name="Jin Z."/>
            <person name="Yu C."/>
            <person name="Wei X."/>
            <person name="Wang Z."/>
            <person name="Wu L."/>
            <person name="Guo H."/>
        </authorList>
    </citation>
    <scope>NUCLEOTIDE SEQUENCE</scope>
    <source>
        <strain evidence="2">B1645-1</strain>
        <plasmid evidence="2">pCYNDM01</plasmid>
    </source>
</reference>
<geneLocation type="plasmid" evidence="2">
    <name>pCYNDM01</name>
</geneLocation>
<feature type="region of interest" description="Disordered" evidence="1">
    <location>
        <begin position="67"/>
        <end position="100"/>
    </location>
</feature>
<evidence type="ECO:0000313" key="2">
    <source>
        <dbReference type="EMBL" id="QCB65969.1"/>
    </source>
</evidence>
<protein>
    <submittedName>
        <fullName evidence="2">Uncharacterized protein</fullName>
    </submittedName>
</protein>
<accession>A0A4D6FVU4</accession>